<proteinExistence type="predicted"/>
<gene>
    <name evidence="1" type="ORF">METZ01_LOCUS266791</name>
</gene>
<reference evidence="1" key="1">
    <citation type="submission" date="2018-05" db="EMBL/GenBank/DDBJ databases">
        <authorList>
            <person name="Lanie J.A."/>
            <person name="Ng W.-L."/>
            <person name="Kazmierczak K.M."/>
            <person name="Andrzejewski T.M."/>
            <person name="Davidsen T.M."/>
            <person name="Wayne K.J."/>
            <person name="Tettelin H."/>
            <person name="Glass J.I."/>
            <person name="Rusch D."/>
            <person name="Podicherti R."/>
            <person name="Tsui H.-C.T."/>
            <person name="Winkler M.E."/>
        </authorList>
    </citation>
    <scope>NUCLEOTIDE SEQUENCE</scope>
</reference>
<dbReference type="AlphaFoldDB" id="A0A382JSE6"/>
<accession>A0A382JSE6</accession>
<dbReference type="EMBL" id="UINC01075598">
    <property type="protein sequence ID" value="SVC13937.1"/>
    <property type="molecule type" value="Genomic_DNA"/>
</dbReference>
<sequence>MELLFSAWLNAKEIKPPENECAQALNQLSEFRAEAIYGSPLENAWHPAAFYKLIHRMRLLQVIEREFRDKAEDWVFEFVEFKGGRTVAFVGNRIHHESACKGPNAFFVLKKD</sequence>
<organism evidence="1">
    <name type="scientific">marine metagenome</name>
    <dbReference type="NCBI Taxonomy" id="408172"/>
    <lineage>
        <taxon>unclassified sequences</taxon>
        <taxon>metagenomes</taxon>
        <taxon>ecological metagenomes</taxon>
    </lineage>
</organism>
<protein>
    <submittedName>
        <fullName evidence="1">Uncharacterized protein</fullName>
    </submittedName>
</protein>
<evidence type="ECO:0000313" key="1">
    <source>
        <dbReference type="EMBL" id="SVC13937.1"/>
    </source>
</evidence>
<name>A0A382JSE6_9ZZZZ</name>